<comment type="caution">
    <text evidence="1">The sequence shown here is derived from an EMBL/GenBank/DDBJ whole genome shotgun (WGS) entry which is preliminary data.</text>
</comment>
<proteinExistence type="predicted"/>
<dbReference type="RefSeq" id="WP_311546675.1">
    <property type="nucleotide sequence ID" value="NZ_JAVREK010000022.1"/>
</dbReference>
<gene>
    <name evidence="1" type="ORF">RM446_18860</name>
</gene>
<dbReference type="EMBL" id="JAVREK010000022">
    <property type="protein sequence ID" value="MDT0304183.1"/>
    <property type="molecule type" value="Genomic_DNA"/>
</dbReference>
<name>A0ABU2KYN3_9ACTN</name>
<evidence type="ECO:0000313" key="2">
    <source>
        <dbReference type="Proteomes" id="UP001183226"/>
    </source>
</evidence>
<dbReference type="Proteomes" id="UP001183226">
    <property type="component" value="Unassembled WGS sequence"/>
</dbReference>
<accession>A0ABU2KYN3</accession>
<organism evidence="1 2">
    <name type="scientific">Streptomonospora wellingtoniae</name>
    <dbReference type="NCBI Taxonomy" id="3075544"/>
    <lineage>
        <taxon>Bacteria</taxon>
        <taxon>Bacillati</taxon>
        <taxon>Actinomycetota</taxon>
        <taxon>Actinomycetes</taxon>
        <taxon>Streptosporangiales</taxon>
        <taxon>Nocardiopsidaceae</taxon>
        <taxon>Streptomonospora</taxon>
    </lineage>
</organism>
<evidence type="ECO:0000313" key="1">
    <source>
        <dbReference type="EMBL" id="MDT0304183.1"/>
    </source>
</evidence>
<protein>
    <submittedName>
        <fullName evidence="1">Uncharacterized protein</fullName>
    </submittedName>
</protein>
<reference evidence="2" key="1">
    <citation type="submission" date="2023-07" db="EMBL/GenBank/DDBJ databases">
        <title>30 novel species of actinomycetes from the DSMZ collection.</title>
        <authorList>
            <person name="Nouioui I."/>
        </authorList>
    </citation>
    <scope>NUCLEOTIDE SEQUENCE [LARGE SCALE GENOMIC DNA]</scope>
    <source>
        <strain evidence="2">DSM 45055</strain>
    </source>
</reference>
<keyword evidence="2" id="KW-1185">Reference proteome</keyword>
<sequence>MSAPSAPARRSRPPAPAPRRRLPAVLAAAALCLPLGAAVGAGGLPLVDSDLFTAEVQRVSSAGDGVRYDPDTAGSGSGPLPIVAVLLRHPGIGGGGYTLRLGHRPDSYFHEVPVPEGTGEPVRISGVDWGTDRITVRFAGGHSVGVPAEYAAGLR</sequence>